<dbReference type="Pfam" id="PF12698">
    <property type="entry name" value="ABC2_membrane_3"/>
    <property type="match status" value="1"/>
</dbReference>
<evidence type="ECO:0000256" key="6">
    <source>
        <dbReference type="ARBA" id="ARBA00022989"/>
    </source>
</evidence>
<evidence type="ECO:0000256" key="4">
    <source>
        <dbReference type="ARBA" id="ARBA00022475"/>
    </source>
</evidence>
<evidence type="ECO:0000259" key="9">
    <source>
        <dbReference type="PROSITE" id="PS51012"/>
    </source>
</evidence>
<keyword evidence="5 8" id="KW-0812">Transmembrane</keyword>
<feature type="transmembrane region" description="Helical" evidence="8">
    <location>
        <begin position="247"/>
        <end position="268"/>
    </location>
</feature>
<proteinExistence type="inferred from homology"/>
<dbReference type="Proteomes" id="UP000295511">
    <property type="component" value="Unassembled WGS sequence"/>
</dbReference>
<sequence length="366" mass="38699">MAVRRAVAAIAAKDILTWFRTPSAIVASLLPPVAFLLIIFVVAGAVGRNPVALVVEDNGPQAQRLVSVLEGSDAFRVRRTTPDDATHLLDTLQVAGVITVPASFDDDFRAHRPDPVSVRINNLNLDFTNDLRRSVPAAITEFYAGQAETPITVGVAESDLRPHDVNLVQFELVPILVLLLTIMGVVNGGLAAAREFEELTIKALLLSPISRGTLIAGKILACWVTTMMVAALVLILSYAFGVLQPVGWYWLPAIAAIGLIALAGAGLGTALGGALRRFSAVAGAGINLSIYLFFLSGGIGVAAFLPEWIQAVAHFTPTFYGVDALEAAIFYQSTDNLGRDLTVLLATAAVGLGLGIISLRRRLVAS</sequence>
<dbReference type="PANTHER" id="PTHR30294:SF29">
    <property type="entry name" value="MULTIDRUG ABC TRANSPORTER PERMEASE YBHS-RELATED"/>
    <property type="match status" value="1"/>
</dbReference>
<dbReference type="OrthoDB" id="4916864at2"/>
<organism evidence="10 11">
    <name type="scientific">Arthrobacter terricola</name>
    <dbReference type="NCBI Taxonomy" id="2547396"/>
    <lineage>
        <taxon>Bacteria</taxon>
        <taxon>Bacillati</taxon>
        <taxon>Actinomycetota</taxon>
        <taxon>Actinomycetes</taxon>
        <taxon>Micrococcales</taxon>
        <taxon>Micrococcaceae</taxon>
        <taxon>Arthrobacter</taxon>
    </lineage>
</organism>
<feature type="transmembrane region" description="Helical" evidence="8">
    <location>
        <begin position="280"/>
        <end position="305"/>
    </location>
</feature>
<reference evidence="10 11" key="1">
    <citation type="submission" date="2019-03" db="EMBL/GenBank/DDBJ databases">
        <title>Whole genome sequence of Arthrobacter sp JH1-1.</title>
        <authorList>
            <person name="Trinh H.N."/>
        </authorList>
    </citation>
    <scope>NUCLEOTIDE SEQUENCE [LARGE SCALE GENOMIC DNA]</scope>
    <source>
        <strain evidence="10 11">JH1-1</strain>
    </source>
</reference>
<name>A0A4V6PII6_9MICC</name>
<comment type="caution">
    <text evidence="10">The sequence shown here is derived from an EMBL/GenBank/DDBJ whole genome shotgun (WGS) entry which is preliminary data.</text>
</comment>
<evidence type="ECO:0000256" key="7">
    <source>
        <dbReference type="ARBA" id="ARBA00023136"/>
    </source>
</evidence>
<feature type="transmembrane region" description="Helical" evidence="8">
    <location>
        <begin position="21"/>
        <end position="46"/>
    </location>
</feature>
<feature type="transmembrane region" description="Helical" evidence="8">
    <location>
        <begin position="341"/>
        <end position="359"/>
    </location>
</feature>
<feature type="transmembrane region" description="Helical" evidence="8">
    <location>
        <begin position="172"/>
        <end position="193"/>
    </location>
</feature>
<evidence type="ECO:0000256" key="5">
    <source>
        <dbReference type="ARBA" id="ARBA00022692"/>
    </source>
</evidence>
<evidence type="ECO:0000256" key="1">
    <source>
        <dbReference type="ARBA" id="ARBA00004651"/>
    </source>
</evidence>
<keyword evidence="7 8" id="KW-0472">Membrane</keyword>
<accession>A0A4V6PII6</accession>
<protein>
    <submittedName>
        <fullName evidence="10">ABC transporter permease</fullName>
    </submittedName>
</protein>
<dbReference type="PROSITE" id="PS51012">
    <property type="entry name" value="ABC_TM2"/>
    <property type="match status" value="1"/>
</dbReference>
<dbReference type="AlphaFoldDB" id="A0A4V6PII6"/>
<dbReference type="InterPro" id="IPR013525">
    <property type="entry name" value="ABC2_TM"/>
</dbReference>
<keyword evidence="3" id="KW-0813">Transport</keyword>
<dbReference type="GO" id="GO:0140359">
    <property type="term" value="F:ABC-type transporter activity"/>
    <property type="evidence" value="ECO:0007669"/>
    <property type="project" value="InterPro"/>
</dbReference>
<comment type="similarity">
    <text evidence="2">Belongs to the ABC-2 integral membrane protein family.</text>
</comment>
<dbReference type="RefSeq" id="WP_133203604.1">
    <property type="nucleotide sequence ID" value="NZ_SMRU01000007.1"/>
</dbReference>
<gene>
    <name evidence="10" type="ORF">E1809_07500</name>
</gene>
<dbReference type="EMBL" id="SMRU01000007">
    <property type="protein sequence ID" value="TDF97844.1"/>
    <property type="molecule type" value="Genomic_DNA"/>
</dbReference>
<dbReference type="Gene3D" id="3.40.1710.10">
    <property type="entry name" value="abc type-2 transporter like domain"/>
    <property type="match status" value="1"/>
</dbReference>
<evidence type="ECO:0000256" key="3">
    <source>
        <dbReference type="ARBA" id="ARBA00022448"/>
    </source>
</evidence>
<keyword evidence="4" id="KW-1003">Cell membrane</keyword>
<feature type="transmembrane region" description="Helical" evidence="8">
    <location>
        <begin position="214"/>
        <end position="241"/>
    </location>
</feature>
<keyword evidence="11" id="KW-1185">Reference proteome</keyword>
<evidence type="ECO:0000313" key="10">
    <source>
        <dbReference type="EMBL" id="TDF97844.1"/>
    </source>
</evidence>
<feature type="domain" description="ABC transmembrane type-2" evidence="9">
    <location>
        <begin position="133"/>
        <end position="362"/>
    </location>
</feature>
<evidence type="ECO:0000256" key="8">
    <source>
        <dbReference type="SAM" id="Phobius"/>
    </source>
</evidence>
<keyword evidence="6 8" id="KW-1133">Transmembrane helix</keyword>
<dbReference type="PANTHER" id="PTHR30294">
    <property type="entry name" value="MEMBRANE COMPONENT OF ABC TRANSPORTER YHHJ-RELATED"/>
    <property type="match status" value="1"/>
</dbReference>
<comment type="subcellular location">
    <subcellularLocation>
        <location evidence="1">Cell membrane</location>
        <topology evidence="1">Multi-pass membrane protein</topology>
    </subcellularLocation>
</comment>
<dbReference type="GO" id="GO:0005886">
    <property type="term" value="C:plasma membrane"/>
    <property type="evidence" value="ECO:0007669"/>
    <property type="project" value="UniProtKB-SubCell"/>
</dbReference>
<dbReference type="InterPro" id="IPR047817">
    <property type="entry name" value="ABC2_TM_bact-type"/>
</dbReference>
<evidence type="ECO:0000256" key="2">
    <source>
        <dbReference type="ARBA" id="ARBA00007783"/>
    </source>
</evidence>
<evidence type="ECO:0000313" key="11">
    <source>
        <dbReference type="Proteomes" id="UP000295511"/>
    </source>
</evidence>
<dbReference type="InterPro" id="IPR051449">
    <property type="entry name" value="ABC-2_transporter_component"/>
</dbReference>